<evidence type="ECO:0000259" key="5">
    <source>
        <dbReference type="PROSITE" id="PS50089"/>
    </source>
</evidence>
<dbReference type="InterPro" id="IPR027370">
    <property type="entry name" value="Znf-RING_euk"/>
</dbReference>
<dbReference type="Pfam" id="PF13445">
    <property type="entry name" value="zf-RING_UBOX"/>
    <property type="match status" value="1"/>
</dbReference>
<sequence length="424" mass="46590">MSSAAVEIGPAVVLPGAPSLLSALQVPCLSGDDTGSEWSCTAVAAPSSFGHISIAESVGRASLSSEVSCAADDALDMGLLLQETDEWVSAVERAAPVNWQDCFLDVSRLAGLALACSPQKGSSSEQGTQPGKRTEVVQQQFFHELEQALYRISFNLCRSATSLVEAFKAPAFLRLFRVGSDRKFQRGTSLNIFLQAQWCTYCAAVNHAALFILLLAYGKISGGHDGRLFQERCLRVGSVAGAFMMSPVMTEVKAVFQKLQLQHPTKFWPYTIQTAFFTSCTEMRSNAVKSACVQSFQELHEDLECKCPICLEVMYNPVGLPCGHSFCAGCLFSATGLANVFAPMMEIYLELLTIDKSKSCPTCRQSISCGRPMQMKRLDSLIQARHPQQWRRAHAEWKKRDSTLFKNLHDQDVRAGVVEWSFIP</sequence>
<evidence type="ECO:0000256" key="2">
    <source>
        <dbReference type="ARBA" id="ARBA00022771"/>
    </source>
</evidence>
<dbReference type="InterPro" id="IPR033326">
    <property type="entry name" value="BAH1"/>
</dbReference>
<keyword evidence="2 4" id="KW-0863">Zinc-finger</keyword>
<dbReference type="PANTHER" id="PTHR46764:SF2">
    <property type="entry name" value="E3 UBIQUITIN-PROTEIN LIGASE BAH1-LIKE-RELATED"/>
    <property type="match status" value="1"/>
</dbReference>
<accession>A0A7S1T9E2</accession>
<organism evidence="6">
    <name type="scientific">Tetraselmis chuii</name>
    <dbReference type="NCBI Taxonomy" id="63592"/>
    <lineage>
        <taxon>Eukaryota</taxon>
        <taxon>Viridiplantae</taxon>
        <taxon>Chlorophyta</taxon>
        <taxon>core chlorophytes</taxon>
        <taxon>Chlorodendrophyceae</taxon>
        <taxon>Chlorodendrales</taxon>
        <taxon>Chlorodendraceae</taxon>
        <taxon>Tetraselmis</taxon>
    </lineage>
</organism>
<dbReference type="SUPFAM" id="SSF57850">
    <property type="entry name" value="RING/U-box"/>
    <property type="match status" value="1"/>
</dbReference>
<evidence type="ECO:0000256" key="3">
    <source>
        <dbReference type="ARBA" id="ARBA00022833"/>
    </source>
</evidence>
<dbReference type="InterPro" id="IPR017907">
    <property type="entry name" value="Znf_RING_CS"/>
</dbReference>
<evidence type="ECO:0000256" key="1">
    <source>
        <dbReference type="ARBA" id="ARBA00022723"/>
    </source>
</evidence>
<keyword evidence="1" id="KW-0479">Metal-binding</keyword>
<dbReference type="PROSITE" id="PS50089">
    <property type="entry name" value="ZF_RING_2"/>
    <property type="match status" value="1"/>
</dbReference>
<dbReference type="AlphaFoldDB" id="A0A7S1T9E2"/>
<proteinExistence type="predicted"/>
<evidence type="ECO:0000313" key="6">
    <source>
        <dbReference type="EMBL" id="CAD9229223.1"/>
    </source>
</evidence>
<dbReference type="InterPro" id="IPR001841">
    <property type="entry name" value="Znf_RING"/>
</dbReference>
<protein>
    <recommendedName>
        <fullName evidence="5">RING-type domain-containing protein</fullName>
    </recommendedName>
</protein>
<dbReference type="SMART" id="SM00184">
    <property type="entry name" value="RING"/>
    <property type="match status" value="1"/>
</dbReference>
<dbReference type="PROSITE" id="PS00518">
    <property type="entry name" value="ZF_RING_1"/>
    <property type="match status" value="1"/>
</dbReference>
<dbReference type="EMBL" id="HBGG01042886">
    <property type="protein sequence ID" value="CAD9229223.1"/>
    <property type="molecule type" value="Transcribed_RNA"/>
</dbReference>
<dbReference type="InterPro" id="IPR013083">
    <property type="entry name" value="Znf_RING/FYVE/PHD"/>
</dbReference>
<name>A0A7S1T9E2_9CHLO</name>
<feature type="domain" description="RING-type" evidence="5">
    <location>
        <begin position="307"/>
        <end position="364"/>
    </location>
</feature>
<dbReference type="Gene3D" id="3.30.40.10">
    <property type="entry name" value="Zinc/RING finger domain, C3HC4 (zinc finger)"/>
    <property type="match status" value="1"/>
</dbReference>
<dbReference type="GO" id="GO:0008270">
    <property type="term" value="F:zinc ion binding"/>
    <property type="evidence" value="ECO:0007669"/>
    <property type="project" value="UniProtKB-KW"/>
</dbReference>
<keyword evidence="3" id="KW-0862">Zinc</keyword>
<reference evidence="6" key="1">
    <citation type="submission" date="2021-01" db="EMBL/GenBank/DDBJ databases">
        <authorList>
            <person name="Corre E."/>
            <person name="Pelletier E."/>
            <person name="Niang G."/>
            <person name="Scheremetjew M."/>
            <person name="Finn R."/>
            <person name="Kale V."/>
            <person name="Holt S."/>
            <person name="Cochrane G."/>
            <person name="Meng A."/>
            <person name="Brown T."/>
            <person name="Cohen L."/>
        </authorList>
    </citation>
    <scope>NUCLEOTIDE SEQUENCE</scope>
    <source>
        <strain evidence="6">PLY429</strain>
    </source>
</reference>
<dbReference type="PANTHER" id="PTHR46764">
    <property type="entry name" value="E3 UBIQUITIN-PROTEIN LIGASE BAH1"/>
    <property type="match status" value="1"/>
</dbReference>
<evidence type="ECO:0000256" key="4">
    <source>
        <dbReference type="PROSITE-ProRule" id="PRU00175"/>
    </source>
</evidence>
<gene>
    <name evidence="6" type="ORF">TCHU04912_LOCUS22152</name>
</gene>